<sequence length="461" mass="53439">MHQEEDTKAEGIEIKKGARRIDYNFEAVIGAITSEEERQVNDYLTTPTCKRAVTQITQYNRIREKIRLFHLNDEQKAQRKERNTQSQRKLRATYSPSKKDAIRAQKATADREAREKPLNQYKAYLDRHRISVDQDVVVNGKLIRGFNYHWQKLEERILGECLMLFCNKDEYPGELTDYDVAVCLEYLKQYGRGIDIAPNDLDKERLSKFEEQIIMSRVLAIDPHQVSGCVQNPVLVPFYQVRLELQPDIYRLRSKEGNMYTEENLAQKWEFITNKIRCLFGVAFPDLTDIELDKYVQVLLNSLFAPIKDDDEESIVIFNKINAAEFRHGVWMGREWATQIIEKVMPKRLNYVCPRKWIEYQLEHPWAKAEYSTNIFQKCLKCEEVAGNTMTIFTPKVYLPCCSPDIIERRKLGLVPQKTVTEGQKLGLAPQKTVTEGQKLGLVPQKKGDGVTKIGPGPSIV</sequence>
<evidence type="ECO:0000313" key="3">
    <source>
        <dbReference type="Proteomes" id="UP001201812"/>
    </source>
</evidence>
<feature type="compositionally biased region" description="Basic and acidic residues" evidence="1">
    <location>
        <begin position="97"/>
        <end position="110"/>
    </location>
</feature>
<evidence type="ECO:0000256" key="1">
    <source>
        <dbReference type="SAM" id="MobiDB-lite"/>
    </source>
</evidence>
<dbReference type="AlphaFoldDB" id="A0AAD4MPG5"/>
<dbReference type="EMBL" id="JAKKPZ010000157">
    <property type="protein sequence ID" value="KAI1700080.1"/>
    <property type="molecule type" value="Genomic_DNA"/>
</dbReference>
<feature type="compositionally biased region" description="Basic and acidic residues" evidence="1">
    <location>
        <begin position="73"/>
        <end position="83"/>
    </location>
</feature>
<evidence type="ECO:0000313" key="2">
    <source>
        <dbReference type="EMBL" id="KAI1700080.1"/>
    </source>
</evidence>
<protein>
    <submittedName>
        <fullName evidence="2">Uncharacterized protein</fullName>
    </submittedName>
</protein>
<keyword evidence="3" id="KW-1185">Reference proteome</keyword>
<dbReference type="Proteomes" id="UP001201812">
    <property type="component" value="Unassembled WGS sequence"/>
</dbReference>
<feature type="region of interest" description="Disordered" evidence="1">
    <location>
        <begin position="73"/>
        <end position="110"/>
    </location>
</feature>
<organism evidence="2 3">
    <name type="scientific">Ditylenchus destructor</name>
    <dbReference type="NCBI Taxonomy" id="166010"/>
    <lineage>
        <taxon>Eukaryota</taxon>
        <taxon>Metazoa</taxon>
        <taxon>Ecdysozoa</taxon>
        <taxon>Nematoda</taxon>
        <taxon>Chromadorea</taxon>
        <taxon>Rhabditida</taxon>
        <taxon>Tylenchina</taxon>
        <taxon>Tylenchomorpha</taxon>
        <taxon>Sphaerularioidea</taxon>
        <taxon>Anguinidae</taxon>
        <taxon>Anguininae</taxon>
        <taxon>Ditylenchus</taxon>
    </lineage>
</organism>
<accession>A0AAD4MPG5</accession>
<name>A0AAD4MPG5_9BILA</name>
<gene>
    <name evidence="2" type="ORF">DdX_16948</name>
</gene>
<proteinExistence type="predicted"/>
<comment type="caution">
    <text evidence="2">The sequence shown here is derived from an EMBL/GenBank/DDBJ whole genome shotgun (WGS) entry which is preliminary data.</text>
</comment>
<reference evidence="2" key="1">
    <citation type="submission" date="2022-01" db="EMBL/GenBank/DDBJ databases">
        <title>Genome Sequence Resource for Two Populations of Ditylenchus destructor, the Migratory Endoparasitic Phytonematode.</title>
        <authorList>
            <person name="Zhang H."/>
            <person name="Lin R."/>
            <person name="Xie B."/>
        </authorList>
    </citation>
    <scope>NUCLEOTIDE SEQUENCE</scope>
    <source>
        <strain evidence="2">BazhouSP</strain>
    </source>
</reference>